<accession>A0A9X9QG29</accession>
<dbReference type="EMBL" id="LR026993">
    <property type="protein sequence ID" value="VDB94478.1"/>
    <property type="molecule type" value="Genomic_DNA"/>
</dbReference>
<gene>
    <name evidence="1" type="ORF">BGT96224V316_LOCUS7686</name>
</gene>
<name>A0A9X9QG29_BLUGR</name>
<organism evidence="1 2">
    <name type="scientific">Blumeria graminis f. sp. tritici</name>
    <dbReference type="NCBI Taxonomy" id="62690"/>
    <lineage>
        <taxon>Eukaryota</taxon>
        <taxon>Fungi</taxon>
        <taxon>Dikarya</taxon>
        <taxon>Ascomycota</taxon>
        <taxon>Pezizomycotina</taxon>
        <taxon>Leotiomycetes</taxon>
        <taxon>Erysiphales</taxon>
        <taxon>Erysiphaceae</taxon>
        <taxon>Blumeria</taxon>
    </lineage>
</organism>
<dbReference type="AlphaFoldDB" id="A0A9X9QG29"/>
<keyword evidence="2" id="KW-1185">Reference proteome</keyword>
<proteinExistence type="predicted"/>
<evidence type="ECO:0000313" key="1">
    <source>
        <dbReference type="EMBL" id="VDB94478.1"/>
    </source>
</evidence>
<dbReference type="Proteomes" id="UP000324639">
    <property type="component" value="Chromosome Bgt_-10"/>
</dbReference>
<protein>
    <submittedName>
        <fullName evidence="1">Bgt-20869</fullName>
    </submittedName>
</protein>
<evidence type="ECO:0000313" key="2">
    <source>
        <dbReference type="Proteomes" id="UP000324639"/>
    </source>
</evidence>
<sequence>SGNESNKANTYHRPLHNSVKHILIKPLFVCNSSPHNHNNTSLSNTKIGKNSHWMNSVNALTTGNPTKPVIMRHVALGCFYGISFPLCKYYSYIYLNGLNEIKSQAPFS</sequence>
<feature type="non-terminal residue" evidence="1">
    <location>
        <position position="1"/>
    </location>
</feature>
<reference evidence="1 2" key="1">
    <citation type="submission" date="2018-08" db="EMBL/GenBank/DDBJ databases">
        <authorList>
            <person name="Muller C M."/>
        </authorList>
    </citation>
    <scope>NUCLEOTIDE SEQUENCE [LARGE SCALE GENOMIC DNA]</scope>
</reference>